<dbReference type="Proteomes" id="UP000275473">
    <property type="component" value="Unassembled WGS sequence"/>
</dbReference>
<dbReference type="InterPro" id="IPR036513">
    <property type="entry name" value="STAS_dom_sf"/>
</dbReference>
<dbReference type="InterPro" id="IPR021866">
    <property type="entry name" value="SpoIIAA-like"/>
</dbReference>
<accession>A0A3M8P5P8</accession>
<dbReference type="OrthoDB" id="2389786at2"/>
<dbReference type="SUPFAM" id="SSF52091">
    <property type="entry name" value="SpoIIaa-like"/>
    <property type="match status" value="1"/>
</dbReference>
<dbReference type="InterPro" id="IPR038396">
    <property type="entry name" value="SpoIIAA-like_sf"/>
</dbReference>
<sequence length="119" mass="13908">MLSFIPSKDTNTIAIEFDGKATKEDLQKMDRVIEEKFSDKEKFNVYAVMHDIDGATVKAMAEEMKIDAKRWSQYHKLAVISEKNWLETMTDMSDYLPGIKAKHFAPDQMNEAWDWIQQE</sequence>
<dbReference type="AlphaFoldDB" id="A0A3M8P5P8"/>
<name>A0A3M8P5P8_9BACL</name>
<protein>
    <submittedName>
        <fullName evidence="1">STAS/SEC14 domain-containing protein</fullName>
    </submittedName>
</protein>
<organism evidence="1 2">
    <name type="scientific">Planococcus salinus</name>
    <dbReference type="NCBI Taxonomy" id="1848460"/>
    <lineage>
        <taxon>Bacteria</taxon>
        <taxon>Bacillati</taxon>
        <taxon>Bacillota</taxon>
        <taxon>Bacilli</taxon>
        <taxon>Bacillales</taxon>
        <taxon>Caryophanaceae</taxon>
        <taxon>Planococcus</taxon>
    </lineage>
</organism>
<reference evidence="1 2" key="1">
    <citation type="journal article" date="2018" name="Int. J. Syst. Evol. Microbiol.">
        <title>Planococcus salinus sp. nov., a moderately halophilic bacterium isolated from a saline-alkali soil.</title>
        <authorList>
            <person name="Gan L."/>
        </authorList>
    </citation>
    <scope>NUCLEOTIDE SEQUENCE [LARGE SCALE GENOMIC DNA]</scope>
    <source>
        <strain evidence="1 2">LCB217</strain>
    </source>
</reference>
<dbReference type="Gene3D" id="3.40.50.10600">
    <property type="entry name" value="SpoIIaa-like domains"/>
    <property type="match status" value="1"/>
</dbReference>
<comment type="caution">
    <text evidence="1">The sequence shown here is derived from an EMBL/GenBank/DDBJ whole genome shotgun (WGS) entry which is preliminary data.</text>
</comment>
<proteinExistence type="predicted"/>
<dbReference type="EMBL" id="RIAX01000010">
    <property type="protein sequence ID" value="RNF38721.1"/>
    <property type="molecule type" value="Genomic_DNA"/>
</dbReference>
<evidence type="ECO:0000313" key="2">
    <source>
        <dbReference type="Proteomes" id="UP000275473"/>
    </source>
</evidence>
<gene>
    <name evidence="1" type="ORF">EEX84_12875</name>
</gene>
<dbReference type="RefSeq" id="WP_123166060.1">
    <property type="nucleotide sequence ID" value="NZ_RIAX01000010.1"/>
</dbReference>
<keyword evidence="2" id="KW-1185">Reference proteome</keyword>
<dbReference type="Pfam" id="PF11964">
    <property type="entry name" value="SpoIIAA-like"/>
    <property type="match status" value="1"/>
</dbReference>
<evidence type="ECO:0000313" key="1">
    <source>
        <dbReference type="EMBL" id="RNF38721.1"/>
    </source>
</evidence>